<organism evidence="2 3">
    <name type="scientific">Chiloscyllium punctatum</name>
    <name type="common">Brownbanded bambooshark</name>
    <name type="synonym">Hemiscyllium punctatum</name>
    <dbReference type="NCBI Taxonomy" id="137246"/>
    <lineage>
        <taxon>Eukaryota</taxon>
        <taxon>Metazoa</taxon>
        <taxon>Chordata</taxon>
        <taxon>Craniata</taxon>
        <taxon>Vertebrata</taxon>
        <taxon>Chondrichthyes</taxon>
        <taxon>Elasmobranchii</taxon>
        <taxon>Galeomorphii</taxon>
        <taxon>Galeoidea</taxon>
        <taxon>Orectolobiformes</taxon>
        <taxon>Hemiscylliidae</taxon>
        <taxon>Chiloscyllium</taxon>
    </lineage>
</organism>
<feature type="region of interest" description="Disordered" evidence="1">
    <location>
        <begin position="1"/>
        <end position="54"/>
    </location>
</feature>
<keyword evidence="3" id="KW-1185">Reference proteome</keyword>
<evidence type="ECO:0000313" key="3">
    <source>
        <dbReference type="Proteomes" id="UP000287033"/>
    </source>
</evidence>
<protein>
    <submittedName>
        <fullName evidence="2">Uncharacterized protein</fullName>
    </submittedName>
</protein>
<dbReference type="AlphaFoldDB" id="A0A401TPM8"/>
<dbReference type="Proteomes" id="UP000287033">
    <property type="component" value="Unassembled WGS sequence"/>
</dbReference>
<reference evidence="2 3" key="1">
    <citation type="journal article" date="2018" name="Nat. Ecol. Evol.">
        <title>Shark genomes provide insights into elasmobranch evolution and the origin of vertebrates.</title>
        <authorList>
            <person name="Hara Y"/>
            <person name="Yamaguchi K"/>
            <person name="Onimaru K"/>
            <person name="Kadota M"/>
            <person name="Koyanagi M"/>
            <person name="Keeley SD"/>
            <person name="Tatsumi K"/>
            <person name="Tanaka K"/>
            <person name="Motone F"/>
            <person name="Kageyama Y"/>
            <person name="Nozu R"/>
            <person name="Adachi N"/>
            <person name="Nishimura O"/>
            <person name="Nakagawa R"/>
            <person name="Tanegashima C"/>
            <person name="Kiyatake I"/>
            <person name="Matsumoto R"/>
            <person name="Murakumo K"/>
            <person name="Nishida K"/>
            <person name="Terakita A"/>
            <person name="Kuratani S"/>
            <person name="Sato K"/>
            <person name="Hyodo S Kuraku.S."/>
        </authorList>
    </citation>
    <scope>NUCLEOTIDE SEQUENCE [LARGE SCALE GENOMIC DNA]</scope>
</reference>
<evidence type="ECO:0000313" key="2">
    <source>
        <dbReference type="EMBL" id="GCC44595.1"/>
    </source>
</evidence>
<feature type="non-terminal residue" evidence="2">
    <location>
        <position position="1"/>
    </location>
</feature>
<gene>
    <name evidence="2" type="ORF">chiPu_0028392</name>
</gene>
<dbReference type="EMBL" id="BEZZ01130719">
    <property type="protein sequence ID" value="GCC44595.1"/>
    <property type="molecule type" value="Genomic_DNA"/>
</dbReference>
<proteinExistence type="predicted"/>
<sequence length="54" mass="5807">DVEQTGEYDSPGVGRAELFPGTLEESSELTTASAQPLTDKLEGRSDQPTPQELE</sequence>
<name>A0A401TPM8_CHIPU</name>
<comment type="caution">
    <text evidence="2">The sequence shown here is derived from an EMBL/GenBank/DDBJ whole genome shotgun (WGS) entry which is preliminary data.</text>
</comment>
<evidence type="ECO:0000256" key="1">
    <source>
        <dbReference type="SAM" id="MobiDB-lite"/>
    </source>
</evidence>
<accession>A0A401TPM8</accession>